<evidence type="ECO:0000313" key="3">
    <source>
        <dbReference type="EMBL" id="MFC3962361.1"/>
    </source>
</evidence>
<evidence type="ECO:0000256" key="1">
    <source>
        <dbReference type="SAM" id="Phobius"/>
    </source>
</evidence>
<keyword evidence="1" id="KW-0472">Membrane</keyword>
<feature type="transmembrane region" description="Helical" evidence="1">
    <location>
        <begin position="52"/>
        <end position="73"/>
    </location>
</feature>
<keyword evidence="1" id="KW-1133">Transmembrane helix</keyword>
<protein>
    <submittedName>
        <fullName evidence="3">VanZ family protein</fullName>
    </submittedName>
</protein>
<dbReference type="InterPro" id="IPR006976">
    <property type="entry name" value="VanZ-like"/>
</dbReference>
<dbReference type="RefSeq" id="WP_378612135.1">
    <property type="nucleotide sequence ID" value="NZ_JBHSAX010000009.1"/>
</dbReference>
<feature type="transmembrane region" description="Helical" evidence="1">
    <location>
        <begin position="12"/>
        <end position="40"/>
    </location>
</feature>
<comment type="caution">
    <text evidence="3">The sequence shown here is derived from an EMBL/GenBank/DDBJ whole genome shotgun (WGS) entry which is preliminary data.</text>
</comment>
<sequence>MPGRVSPVPLRDLVAVLIAGPSSATVQIVGDLLVFAALGFAAPLRFPAPASIPRVLALAAGCSILVEVAPYALRLDRVSSVDDVLLDTAGAGLAARAARRWWRIPAMP</sequence>
<gene>
    <name evidence="3" type="ORF">ACFO0B_10225</name>
</gene>
<name>A0ABV8DRX0_9NOCA</name>
<dbReference type="EMBL" id="JBHSAX010000009">
    <property type="protein sequence ID" value="MFC3962361.1"/>
    <property type="molecule type" value="Genomic_DNA"/>
</dbReference>
<evidence type="ECO:0000259" key="2">
    <source>
        <dbReference type="Pfam" id="PF04892"/>
    </source>
</evidence>
<proteinExistence type="predicted"/>
<dbReference type="Proteomes" id="UP001595696">
    <property type="component" value="Unassembled WGS sequence"/>
</dbReference>
<keyword evidence="4" id="KW-1185">Reference proteome</keyword>
<reference evidence="4" key="1">
    <citation type="journal article" date="2019" name="Int. J. Syst. Evol. Microbiol.">
        <title>The Global Catalogue of Microorganisms (GCM) 10K type strain sequencing project: providing services to taxonomists for standard genome sequencing and annotation.</title>
        <authorList>
            <consortium name="The Broad Institute Genomics Platform"/>
            <consortium name="The Broad Institute Genome Sequencing Center for Infectious Disease"/>
            <person name="Wu L."/>
            <person name="Ma J."/>
        </authorList>
    </citation>
    <scope>NUCLEOTIDE SEQUENCE [LARGE SCALE GENOMIC DNA]</scope>
    <source>
        <strain evidence="4">CGMCC 4.7330</strain>
    </source>
</reference>
<organism evidence="3 4">
    <name type="scientific">Nocardia jiangsuensis</name>
    <dbReference type="NCBI Taxonomy" id="1691563"/>
    <lineage>
        <taxon>Bacteria</taxon>
        <taxon>Bacillati</taxon>
        <taxon>Actinomycetota</taxon>
        <taxon>Actinomycetes</taxon>
        <taxon>Mycobacteriales</taxon>
        <taxon>Nocardiaceae</taxon>
        <taxon>Nocardia</taxon>
    </lineage>
</organism>
<dbReference type="Pfam" id="PF04892">
    <property type="entry name" value="VanZ"/>
    <property type="match status" value="1"/>
</dbReference>
<accession>A0ABV8DRX0</accession>
<evidence type="ECO:0000313" key="4">
    <source>
        <dbReference type="Proteomes" id="UP001595696"/>
    </source>
</evidence>
<feature type="domain" description="VanZ-like" evidence="2">
    <location>
        <begin position="15"/>
        <end position="95"/>
    </location>
</feature>
<keyword evidence="1" id="KW-0812">Transmembrane</keyword>